<dbReference type="SUPFAM" id="SSF57184">
    <property type="entry name" value="Growth factor receptor domain"/>
    <property type="match status" value="1"/>
</dbReference>
<protein>
    <submittedName>
        <fullName evidence="4">Uncharacterized protein LOC111105554 isoform X1</fullName>
    </submittedName>
</protein>
<evidence type="ECO:0000313" key="3">
    <source>
        <dbReference type="Proteomes" id="UP000694844"/>
    </source>
</evidence>
<dbReference type="GeneID" id="111105554"/>
<keyword evidence="1" id="KW-0472">Membrane</keyword>
<dbReference type="AlphaFoldDB" id="A0A8B8AY06"/>
<name>A0A8B8AY06_CRAVI</name>
<dbReference type="Proteomes" id="UP000694844">
    <property type="component" value="Chromosome 7"/>
</dbReference>
<gene>
    <name evidence="4" type="primary">LOC111105554</name>
</gene>
<organism evidence="3 4">
    <name type="scientific">Crassostrea virginica</name>
    <name type="common">Eastern oyster</name>
    <dbReference type="NCBI Taxonomy" id="6565"/>
    <lineage>
        <taxon>Eukaryota</taxon>
        <taxon>Metazoa</taxon>
        <taxon>Spiralia</taxon>
        <taxon>Lophotrochozoa</taxon>
        <taxon>Mollusca</taxon>
        <taxon>Bivalvia</taxon>
        <taxon>Autobranchia</taxon>
        <taxon>Pteriomorphia</taxon>
        <taxon>Ostreida</taxon>
        <taxon>Ostreoidea</taxon>
        <taxon>Ostreidae</taxon>
        <taxon>Crassostrea</taxon>
    </lineage>
</organism>
<dbReference type="RefSeq" id="XP_022295618.1">
    <property type="nucleotide sequence ID" value="XM_022439910.1"/>
</dbReference>
<keyword evidence="1" id="KW-1133">Transmembrane helix</keyword>
<keyword evidence="1" id="KW-0812">Transmembrane</keyword>
<reference evidence="4" key="1">
    <citation type="submission" date="2025-08" db="UniProtKB">
        <authorList>
            <consortium name="RefSeq"/>
        </authorList>
    </citation>
    <scope>IDENTIFICATION</scope>
    <source>
        <tissue evidence="4">Whole sample</tissue>
    </source>
</reference>
<sequence>MMLKFFVGFLLSISFKILECRKCYGRNGLECCTGYSWNESAGICEKCPKGYFGNCSQRCRSPAYGEDCQSLCDCADGYYCHFANGCTLINDNHTEYQTSISTDPSLSHLISEKHVTSLHQNFTRDSAERVSRERGTSSNDLNEDGDIFKTNSVNLVIIVLIGIFVLCFALFVFTYIYLKCFKKVSNTRGIKEKEFPTHYKSLDFEAMIMEQTEHQDLEPRRRFVSDSTYLSPVFVHNSSPVEPFHGHEHEVSRENNQVSSEFELHRQAMTNVNEKNLPPGDLTEHVYIEITDDDHKLDTVNPTVEDCTENKVDMNITGRDNLLKESAYDNESR</sequence>
<evidence type="ECO:0000256" key="1">
    <source>
        <dbReference type="SAM" id="Phobius"/>
    </source>
</evidence>
<proteinExistence type="predicted"/>
<keyword evidence="3" id="KW-1185">Reference proteome</keyword>
<accession>A0A8B8AY06</accession>
<evidence type="ECO:0000256" key="2">
    <source>
        <dbReference type="SAM" id="SignalP"/>
    </source>
</evidence>
<keyword evidence="2" id="KW-0732">Signal</keyword>
<feature type="chain" id="PRO_5034510294" evidence="2">
    <location>
        <begin position="21"/>
        <end position="333"/>
    </location>
</feature>
<feature type="transmembrane region" description="Helical" evidence="1">
    <location>
        <begin position="155"/>
        <end position="178"/>
    </location>
</feature>
<feature type="signal peptide" evidence="2">
    <location>
        <begin position="1"/>
        <end position="20"/>
    </location>
</feature>
<evidence type="ECO:0000313" key="4">
    <source>
        <dbReference type="RefSeq" id="XP_022295618.1"/>
    </source>
</evidence>
<dbReference type="InterPro" id="IPR009030">
    <property type="entry name" value="Growth_fac_rcpt_cys_sf"/>
</dbReference>
<dbReference type="KEGG" id="cvn:111105554"/>